<evidence type="ECO:0000256" key="1">
    <source>
        <dbReference type="ARBA" id="ARBA00004418"/>
    </source>
</evidence>
<dbReference type="Pfam" id="PF07940">
    <property type="entry name" value="Hepar_II_III_C"/>
    <property type="match status" value="1"/>
</dbReference>
<comment type="subcellular location">
    <subcellularLocation>
        <location evidence="1">Periplasm</location>
    </subcellularLocation>
</comment>
<keyword evidence="4" id="KW-0456">Lyase</keyword>
<dbReference type="Gene3D" id="2.60.120.260">
    <property type="entry name" value="Galactose-binding domain-like"/>
    <property type="match status" value="2"/>
</dbReference>
<dbReference type="InterPro" id="IPR008929">
    <property type="entry name" value="Chondroitin_lyas"/>
</dbReference>
<evidence type="ECO:0000256" key="3">
    <source>
        <dbReference type="ARBA" id="ARBA00022764"/>
    </source>
</evidence>
<dbReference type="Proteomes" id="UP001589747">
    <property type="component" value="Unassembled WGS sequence"/>
</dbReference>
<dbReference type="InterPro" id="IPR008979">
    <property type="entry name" value="Galactose-bd-like_sf"/>
</dbReference>
<protein>
    <submittedName>
        <fullName evidence="8">DUF4962 domain-containing protein</fullName>
    </submittedName>
</protein>
<dbReference type="Gene3D" id="1.50.10.100">
    <property type="entry name" value="Chondroitin AC/alginate lyase"/>
    <property type="match status" value="1"/>
</dbReference>
<dbReference type="InterPro" id="IPR012480">
    <property type="entry name" value="Hepar_II_III_C"/>
</dbReference>
<organism evidence="8 9">
    <name type="scientific">Paenibacillus aurantiacus</name>
    <dbReference type="NCBI Taxonomy" id="1936118"/>
    <lineage>
        <taxon>Bacteria</taxon>
        <taxon>Bacillati</taxon>
        <taxon>Bacillota</taxon>
        <taxon>Bacilli</taxon>
        <taxon>Bacillales</taxon>
        <taxon>Paenibacillaceae</taxon>
        <taxon>Paenibacillus</taxon>
    </lineage>
</organism>
<keyword evidence="9" id="KW-1185">Reference proteome</keyword>
<dbReference type="Pfam" id="PF16332">
    <property type="entry name" value="DUF4962"/>
    <property type="match status" value="1"/>
</dbReference>
<feature type="domain" description="Heparinase II/III-like C-terminal" evidence="6">
    <location>
        <begin position="674"/>
        <end position="859"/>
    </location>
</feature>
<evidence type="ECO:0000259" key="6">
    <source>
        <dbReference type="Pfam" id="PF07940"/>
    </source>
</evidence>
<keyword evidence="3" id="KW-0574">Periplasm</keyword>
<sequence length="1347" mass="145600">MVNRVWKRSTSMMLACVMGLSLLLNLLAWPAASAAVDDSALGPELIVNPGFEQVSGGMPVGWTKYANNNPEGVTVESVAGMAAEGTYSVKLTDQNDAAGIAAGVYSSMVPYSSGAEYTASVQARVDAGGVALIIRYYKADGSSTQKIANSTGTGPSWQKLELRDTPPAGTAKLQMILVVPSLFATGTVYVDDASLRTTALLAWPTGLDPAYSRSFSPADHLVTTQNPPDFGWPFIAGADAYELQVASDSGFQSVAYQKSGIASNYYNFPQPFADGQSYFWRVRFHKPAGWSAWSDARKFRIDADSVPFPVLPASELLGAVPSGHPRMLTTPDRLDEFRARKDGDGKKTFDSVKSRIKARVEAEVNNPQTLPAEPVKMPNNSPTVLAQTTEVTTPMMDAAFIYLITQDAAYGEFAKRRLLHVATWRTKEGATQYDNNKGGNDQVHREIALSGAMAYDWLYDLLSPSERVTVLTMVHDRAAMIADDVLYDSYPITSTPYDSHGWTVFGYLGMIAISLLHDDISVNGTVVSEDAQEWFNRIVPAYINLSPAWGGEDGGWGNGEAYWQWSALSNKQFIDTLHAATGFSIYDKAFNRNESWYAMYMLPFGQKSGVFGDGADDIHRGAVHASMTRNAKMQQDQVMQWFAQQYNYDYGNYMTYLYEDSSLQARPPVEMPTAKYFDQLGTVAMHSSLLDPKRISLFFKSSPYGSFNHSHADQNGIQIKAFGEDLTVDGGFYDDYNSDHFQKYAKQTFAHNAITYDDKQGQNIFDMKASGKITGFATNRDFDAAVGDATTAYNTGGRTGLDSAKRSVIYVKPGAFVVVDNVDAKAAGGSKFEYWLHADKSLTVDEDQSGATIIKNKAALKVKLYYPGLTAAKSDRYLDAGGAEWLPGGNYAGKTRLHAEFETPKTAFATIVSTYVPYEVGSAPQNIVSEDMGTYRKLHFADGTDVYVRTAPSGVVDAGSIQFDGIAATVKEDSILLVDGTRLTIGGQTRISSSKPATVALSGDELSITGTQEAEVSLQQAGVTAVLDEAYRSLPKGGSITDAVNTRGVHWDTVGSSTLKLNVEPGQHQLLLRNVSAPAPQAAISYPVVMNGAASTVTLSAYGDGRGGTAAWGTLSNAAGLYEVVETPPGLYFDKLGMAQPVIYLGANARIILPEVTGTLKLRSAGSGAMTPADATEDYDTVKAGLTVFQEAESFSDSEGGVLNIYNTRPWLSSGLGVSNWAADGQSITWDLDVPEAGKYDIVFKYVGWEDANGLPTRLIQLGSRFYTAEAAKTFDWGTKPEYWKALTVHAGASLPAGPVRLRMWNVRGPMNLDWVGLVKTDAAAQPSVKLPSAGSVRLQGGVTRLG</sequence>
<gene>
    <name evidence="8" type="ORF">ACFFSY_33085</name>
</gene>
<feature type="signal peptide" evidence="5">
    <location>
        <begin position="1"/>
        <end position="34"/>
    </location>
</feature>
<reference evidence="8 9" key="1">
    <citation type="submission" date="2024-09" db="EMBL/GenBank/DDBJ databases">
        <authorList>
            <person name="Sun Q."/>
            <person name="Mori K."/>
        </authorList>
    </citation>
    <scope>NUCLEOTIDE SEQUENCE [LARGE SCALE GENOMIC DNA]</scope>
    <source>
        <strain evidence="8 9">TISTR 2452</strain>
    </source>
</reference>
<feature type="domain" description="Heparinase II N-terminal" evidence="7">
    <location>
        <begin position="239"/>
        <end position="627"/>
    </location>
</feature>
<evidence type="ECO:0000313" key="9">
    <source>
        <dbReference type="Proteomes" id="UP001589747"/>
    </source>
</evidence>
<evidence type="ECO:0000256" key="2">
    <source>
        <dbReference type="ARBA" id="ARBA00022729"/>
    </source>
</evidence>
<accession>A0ABV5L035</accession>
<proteinExistence type="predicted"/>
<dbReference type="Gene3D" id="2.70.98.70">
    <property type="match status" value="1"/>
</dbReference>
<evidence type="ECO:0000256" key="5">
    <source>
        <dbReference type="SAM" id="SignalP"/>
    </source>
</evidence>
<dbReference type="InterPro" id="IPR013783">
    <property type="entry name" value="Ig-like_fold"/>
</dbReference>
<name>A0ABV5L035_9BACL</name>
<dbReference type="SUPFAM" id="SSF48230">
    <property type="entry name" value="Chondroitin AC/alginate lyase"/>
    <property type="match status" value="1"/>
</dbReference>
<dbReference type="PANTHER" id="PTHR39210">
    <property type="entry name" value="HEPARIN-SULFATE LYASE"/>
    <property type="match status" value="1"/>
</dbReference>
<dbReference type="SUPFAM" id="SSF49785">
    <property type="entry name" value="Galactose-binding domain-like"/>
    <property type="match status" value="1"/>
</dbReference>
<dbReference type="PANTHER" id="PTHR39210:SF1">
    <property type="entry name" value="HEPARIN-SULFATE LYASE"/>
    <property type="match status" value="1"/>
</dbReference>
<feature type="chain" id="PRO_5046240378" evidence="5">
    <location>
        <begin position="35"/>
        <end position="1347"/>
    </location>
</feature>
<dbReference type="RefSeq" id="WP_377502553.1">
    <property type="nucleotide sequence ID" value="NZ_JBHMDO010000054.1"/>
</dbReference>
<evidence type="ECO:0000259" key="7">
    <source>
        <dbReference type="Pfam" id="PF16332"/>
    </source>
</evidence>
<dbReference type="Gene3D" id="2.60.40.10">
    <property type="entry name" value="Immunoglobulins"/>
    <property type="match status" value="1"/>
</dbReference>
<dbReference type="InterPro" id="IPR032518">
    <property type="entry name" value="HepII_N"/>
</dbReference>
<evidence type="ECO:0000313" key="8">
    <source>
        <dbReference type="EMBL" id="MFB9330801.1"/>
    </source>
</evidence>
<keyword evidence="2 5" id="KW-0732">Signal</keyword>
<comment type="caution">
    <text evidence="8">The sequence shown here is derived from an EMBL/GenBank/DDBJ whole genome shotgun (WGS) entry which is preliminary data.</text>
</comment>
<dbReference type="EMBL" id="JBHMDO010000054">
    <property type="protein sequence ID" value="MFB9330801.1"/>
    <property type="molecule type" value="Genomic_DNA"/>
</dbReference>
<evidence type="ECO:0000256" key="4">
    <source>
        <dbReference type="ARBA" id="ARBA00023239"/>
    </source>
</evidence>